<reference evidence="1 2" key="1">
    <citation type="submission" date="2019-07" db="EMBL/GenBank/DDBJ databases">
        <title>WGS assembly of Gossypium tomentosum.</title>
        <authorList>
            <person name="Chen Z.J."/>
            <person name="Sreedasyam A."/>
            <person name="Ando A."/>
            <person name="Song Q."/>
            <person name="De L."/>
            <person name="Hulse-Kemp A."/>
            <person name="Ding M."/>
            <person name="Ye W."/>
            <person name="Kirkbride R."/>
            <person name="Jenkins J."/>
            <person name="Plott C."/>
            <person name="Lovell J."/>
            <person name="Lin Y.-M."/>
            <person name="Vaughn R."/>
            <person name="Liu B."/>
            <person name="Li W."/>
            <person name="Simpson S."/>
            <person name="Scheffler B."/>
            <person name="Saski C."/>
            <person name="Grover C."/>
            <person name="Hu G."/>
            <person name="Conover J."/>
            <person name="Carlson J."/>
            <person name="Shu S."/>
            <person name="Boston L."/>
            <person name="Williams M."/>
            <person name="Peterson D."/>
            <person name="Mcgee K."/>
            <person name="Jones D."/>
            <person name="Wendel J."/>
            <person name="Stelly D."/>
            <person name="Grimwood J."/>
            <person name="Schmutz J."/>
        </authorList>
    </citation>
    <scope>NUCLEOTIDE SEQUENCE [LARGE SCALE GENOMIC DNA]</scope>
    <source>
        <strain evidence="1">7179.01</strain>
    </source>
</reference>
<dbReference type="EMBL" id="CM017626">
    <property type="protein sequence ID" value="TYH75361.1"/>
    <property type="molecule type" value="Genomic_DNA"/>
</dbReference>
<name>A0A5D2L7Q3_GOSTO</name>
<accession>A0A5D2L7Q3</accession>
<proteinExistence type="predicted"/>
<dbReference type="AlphaFoldDB" id="A0A5D2L7Q3"/>
<sequence length="44" mass="4681">MHPRRVLLLLAAPGLACVFSSIAPISVSWCHLHHGSSMDEIVGA</sequence>
<protein>
    <submittedName>
        <fullName evidence="1">Uncharacterized protein</fullName>
    </submittedName>
</protein>
<evidence type="ECO:0000313" key="1">
    <source>
        <dbReference type="EMBL" id="TYH75361.1"/>
    </source>
</evidence>
<organism evidence="1 2">
    <name type="scientific">Gossypium tomentosum</name>
    <name type="common">Hawaiian cotton</name>
    <name type="synonym">Gossypium sandvicense</name>
    <dbReference type="NCBI Taxonomy" id="34277"/>
    <lineage>
        <taxon>Eukaryota</taxon>
        <taxon>Viridiplantae</taxon>
        <taxon>Streptophyta</taxon>
        <taxon>Embryophyta</taxon>
        <taxon>Tracheophyta</taxon>
        <taxon>Spermatophyta</taxon>
        <taxon>Magnoliopsida</taxon>
        <taxon>eudicotyledons</taxon>
        <taxon>Gunneridae</taxon>
        <taxon>Pentapetalae</taxon>
        <taxon>rosids</taxon>
        <taxon>malvids</taxon>
        <taxon>Malvales</taxon>
        <taxon>Malvaceae</taxon>
        <taxon>Malvoideae</taxon>
        <taxon>Gossypium</taxon>
    </lineage>
</organism>
<gene>
    <name evidence="1" type="ORF">ES332_D04G013900v1</name>
</gene>
<keyword evidence="2" id="KW-1185">Reference proteome</keyword>
<evidence type="ECO:0000313" key="2">
    <source>
        <dbReference type="Proteomes" id="UP000322667"/>
    </source>
</evidence>
<dbReference type="Proteomes" id="UP000322667">
    <property type="component" value="Chromosome D04"/>
</dbReference>